<name>A0AAV0I0R5_9ROSI</name>
<sequence length="93" mass="10437">MFLLINGLIKLRKWSMLFYLLPQNQGGVIGAAARRYEAISDPYVLEALGLRDCILDCCRRELRSISFCGYVKLIIDKCVARDAANSKIGALLQ</sequence>
<evidence type="ECO:0000313" key="2">
    <source>
        <dbReference type="Proteomes" id="UP001154282"/>
    </source>
</evidence>
<dbReference type="AlphaFoldDB" id="A0AAV0I0R5"/>
<accession>A0AAV0I0R5</accession>
<organism evidence="1 2">
    <name type="scientific">Linum tenue</name>
    <dbReference type="NCBI Taxonomy" id="586396"/>
    <lineage>
        <taxon>Eukaryota</taxon>
        <taxon>Viridiplantae</taxon>
        <taxon>Streptophyta</taxon>
        <taxon>Embryophyta</taxon>
        <taxon>Tracheophyta</taxon>
        <taxon>Spermatophyta</taxon>
        <taxon>Magnoliopsida</taxon>
        <taxon>eudicotyledons</taxon>
        <taxon>Gunneridae</taxon>
        <taxon>Pentapetalae</taxon>
        <taxon>rosids</taxon>
        <taxon>fabids</taxon>
        <taxon>Malpighiales</taxon>
        <taxon>Linaceae</taxon>
        <taxon>Linum</taxon>
    </lineage>
</organism>
<keyword evidence="2" id="KW-1185">Reference proteome</keyword>
<protein>
    <submittedName>
        <fullName evidence="1">Uncharacterized protein</fullName>
    </submittedName>
</protein>
<comment type="caution">
    <text evidence="1">The sequence shown here is derived from an EMBL/GenBank/DDBJ whole genome shotgun (WGS) entry which is preliminary data.</text>
</comment>
<gene>
    <name evidence="1" type="ORF">LITE_LOCUS6869</name>
</gene>
<dbReference type="Proteomes" id="UP001154282">
    <property type="component" value="Unassembled WGS sequence"/>
</dbReference>
<reference evidence="1" key="1">
    <citation type="submission" date="2022-08" db="EMBL/GenBank/DDBJ databases">
        <authorList>
            <person name="Gutierrez-Valencia J."/>
        </authorList>
    </citation>
    <scope>NUCLEOTIDE SEQUENCE</scope>
</reference>
<evidence type="ECO:0000313" key="1">
    <source>
        <dbReference type="EMBL" id="CAI0390769.1"/>
    </source>
</evidence>
<proteinExistence type="predicted"/>
<dbReference type="EMBL" id="CAMGYJ010000003">
    <property type="protein sequence ID" value="CAI0390769.1"/>
    <property type="molecule type" value="Genomic_DNA"/>
</dbReference>